<evidence type="ECO:0000256" key="14">
    <source>
        <dbReference type="ARBA" id="ARBA00048586"/>
    </source>
</evidence>
<keyword evidence="9 17" id="KW-1133">Transmembrane helix</keyword>
<dbReference type="InterPro" id="IPR043130">
    <property type="entry name" value="CDP-OH_PTrfase_TM_dom"/>
</dbReference>
<evidence type="ECO:0000256" key="2">
    <source>
        <dbReference type="ARBA" id="ARBA00005042"/>
    </source>
</evidence>
<evidence type="ECO:0000256" key="3">
    <source>
        <dbReference type="ARBA" id="ARBA00010441"/>
    </source>
</evidence>
<comment type="subcellular location">
    <subcellularLocation>
        <location evidence="1">Membrane</location>
        <topology evidence="1">Multi-pass membrane protein</topology>
    </subcellularLocation>
</comment>
<evidence type="ECO:0000313" key="19">
    <source>
        <dbReference type="Proteomes" id="UP000609651"/>
    </source>
</evidence>
<protein>
    <recommendedName>
        <fullName evidence="5">CDP-diacylglycerol--glycerol-3-phosphate 3-phosphatidyltransferase</fullName>
        <ecNumber evidence="4">2.7.8.5</ecNumber>
    </recommendedName>
</protein>
<keyword evidence="12" id="KW-0594">Phospholipid biosynthesis</keyword>
<name>A0ABX1VFV4_9PLAN</name>
<feature type="transmembrane region" description="Helical" evidence="17">
    <location>
        <begin position="40"/>
        <end position="58"/>
    </location>
</feature>
<dbReference type="Proteomes" id="UP000609651">
    <property type="component" value="Unassembled WGS sequence"/>
</dbReference>
<reference evidence="18 19" key="1">
    <citation type="journal article" date="2020" name="Syst. Appl. Microbiol.">
        <title>Alienimonas chondri sp. nov., a novel planctomycete isolated from the biofilm of the red alga Chondrus crispus.</title>
        <authorList>
            <person name="Vitorino I."/>
            <person name="Albuquerque L."/>
            <person name="Wiegand S."/>
            <person name="Kallscheuer N."/>
            <person name="da Costa M.S."/>
            <person name="Lobo-da-Cunha A."/>
            <person name="Jogler C."/>
            <person name="Lage O.M."/>
        </authorList>
    </citation>
    <scope>NUCLEOTIDE SEQUENCE [LARGE SCALE GENOMIC DNA]</scope>
    <source>
        <strain evidence="18 19">LzC2</strain>
    </source>
</reference>
<dbReference type="Pfam" id="PF01066">
    <property type="entry name" value="CDP-OH_P_transf"/>
    <property type="match status" value="1"/>
</dbReference>
<feature type="transmembrane region" description="Helical" evidence="17">
    <location>
        <begin position="210"/>
        <end position="228"/>
    </location>
</feature>
<dbReference type="Gene3D" id="1.20.120.1760">
    <property type="match status" value="1"/>
</dbReference>
<evidence type="ECO:0000256" key="8">
    <source>
        <dbReference type="ARBA" id="ARBA00022692"/>
    </source>
</evidence>
<evidence type="ECO:0000256" key="17">
    <source>
        <dbReference type="SAM" id="Phobius"/>
    </source>
</evidence>
<evidence type="ECO:0000256" key="11">
    <source>
        <dbReference type="ARBA" id="ARBA00023136"/>
    </source>
</evidence>
<dbReference type="EMBL" id="WTPX01000111">
    <property type="protein sequence ID" value="NNJ26980.1"/>
    <property type="molecule type" value="Genomic_DNA"/>
</dbReference>
<evidence type="ECO:0000256" key="1">
    <source>
        <dbReference type="ARBA" id="ARBA00004141"/>
    </source>
</evidence>
<evidence type="ECO:0000256" key="5">
    <source>
        <dbReference type="ARBA" id="ARBA00014944"/>
    </source>
</evidence>
<evidence type="ECO:0000256" key="13">
    <source>
        <dbReference type="ARBA" id="ARBA00023264"/>
    </source>
</evidence>
<dbReference type="PIRSF" id="PIRSF000847">
    <property type="entry name" value="Phos_ph_gly_syn"/>
    <property type="match status" value="1"/>
</dbReference>
<comment type="catalytic activity">
    <reaction evidence="14">
        <text>a CDP-1,2-diacyl-sn-glycerol + sn-glycerol 3-phosphate = a 1,2-diacyl-sn-glycero-3-phospho-(1'-sn-glycero-3'-phosphate) + CMP + H(+)</text>
        <dbReference type="Rhea" id="RHEA:12593"/>
        <dbReference type="ChEBI" id="CHEBI:15378"/>
        <dbReference type="ChEBI" id="CHEBI:57597"/>
        <dbReference type="ChEBI" id="CHEBI:58332"/>
        <dbReference type="ChEBI" id="CHEBI:60110"/>
        <dbReference type="ChEBI" id="CHEBI:60377"/>
        <dbReference type="EC" id="2.7.8.5"/>
    </reaction>
</comment>
<comment type="similarity">
    <text evidence="3 15">Belongs to the CDP-alcohol phosphatidyltransferase class-I family.</text>
</comment>
<comment type="pathway">
    <text evidence="2">Phospholipid metabolism; phosphatidylglycerol biosynthesis; phosphatidylglycerol from CDP-diacylglycerol: step 1/2.</text>
</comment>
<dbReference type="PROSITE" id="PS00379">
    <property type="entry name" value="CDP_ALCOHOL_P_TRANSF"/>
    <property type="match status" value="1"/>
</dbReference>
<evidence type="ECO:0000256" key="12">
    <source>
        <dbReference type="ARBA" id="ARBA00023209"/>
    </source>
</evidence>
<evidence type="ECO:0000256" key="6">
    <source>
        <dbReference type="ARBA" id="ARBA00022516"/>
    </source>
</evidence>
<dbReference type="InterPro" id="IPR048254">
    <property type="entry name" value="CDP_ALCOHOL_P_TRANSF_CS"/>
</dbReference>
<keyword evidence="11 17" id="KW-0472">Membrane</keyword>
<comment type="caution">
    <text evidence="18">The sequence shown here is derived from an EMBL/GenBank/DDBJ whole genome shotgun (WGS) entry which is preliminary data.</text>
</comment>
<proteinExistence type="inferred from homology"/>
<dbReference type="PANTHER" id="PTHR14269">
    <property type="entry name" value="CDP-DIACYLGLYCEROL--GLYCEROL-3-PHOSPHATE 3-PHOSPHATIDYLTRANSFERASE-RELATED"/>
    <property type="match status" value="1"/>
</dbReference>
<feature type="region of interest" description="Disordered" evidence="16">
    <location>
        <begin position="1"/>
        <end position="23"/>
    </location>
</feature>
<accession>A0ABX1VFV4</accession>
<keyword evidence="6" id="KW-0444">Lipid biosynthesis</keyword>
<dbReference type="PANTHER" id="PTHR14269:SF62">
    <property type="entry name" value="CDP-DIACYLGLYCEROL--GLYCEROL-3-PHOSPHATE 3-PHOSPHATIDYLTRANSFERASE 1, CHLOROPLASTIC"/>
    <property type="match status" value="1"/>
</dbReference>
<dbReference type="InterPro" id="IPR000462">
    <property type="entry name" value="CDP-OH_P_trans"/>
</dbReference>
<keyword evidence="8 17" id="KW-0812">Transmembrane</keyword>
<evidence type="ECO:0000256" key="10">
    <source>
        <dbReference type="ARBA" id="ARBA00023098"/>
    </source>
</evidence>
<sequence>MTTDSSIPPPITPRPGQASALRDADRPAPIGRESFNLPNAVTLSRLLLACVLFWMIAYNGLWKSAAAVFVIAASTDFLDGWLARRYGQVTTLGRILDPFVDKIVVVGALLFLLEKRVRMPGPGEGEELIVWSGVSAWMVLVIVAREMFVSSLRGFLEKHGVDFSADWTGKVKTVIQFVAVTGSLLSLAPEFAHLTPLIDGRSWFLWTRDALLWGAALFTAYSGIAYIARAMRELKR</sequence>
<evidence type="ECO:0000256" key="7">
    <source>
        <dbReference type="ARBA" id="ARBA00022679"/>
    </source>
</evidence>
<organism evidence="18 19">
    <name type="scientific">Alienimonas chondri</name>
    <dbReference type="NCBI Taxonomy" id="2681879"/>
    <lineage>
        <taxon>Bacteria</taxon>
        <taxon>Pseudomonadati</taxon>
        <taxon>Planctomycetota</taxon>
        <taxon>Planctomycetia</taxon>
        <taxon>Planctomycetales</taxon>
        <taxon>Planctomycetaceae</taxon>
        <taxon>Alienimonas</taxon>
    </lineage>
</organism>
<keyword evidence="10" id="KW-0443">Lipid metabolism</keyword>
<evidence type="ECO:0000256" key="9">
    <source>
        <dbReference type="ARBA" id="ARBA00022989"/>
    </source>
</evidence>
<gene>
    <name evidence="18" type="primary">pgsA</name>
    <name evidence="18" type="ORF">LzC2_30770</name>
</gene>
<keyword evidence="19" id="KW-1185">Reference proteome</keyword>
<feature type="transmembrane region" description="Helical" evidence="17">
    <location>
        <begin position="177"/>
        <end position="198"/>
    </location>
</feature>
<dbReference type="GO" id="GO:0008444">
    <property type="term" value="F:CDP-diacylglycerol-glycerol-3-phosphate 3-phosphatidyltransferase activity"/>
    <property type="evidence" value="ECO:0007669"/>
    <property type="project" value="UniProtKB-EC"/>
</dbReference>
<dbReference type="InterPro" id="IPR004570">
    <property type="entry name" value="Phosphatidylglycerol_P_synth"/>
</dbReference>
<dbReference type="InterPro" id="IPR050324">
    <property type="entry name" value="CDP-alcohol_PTase-I"/>
</dbReference>
<evidence type="ECO:0000256" key="4">
    <source>
        <dbReference type="ARBA" id="ARBA00013170"/>
    </source>
</evidence>
<evidence type="ECO:0000256" key="15">
    <source>
        <dbReference type="RuleBase" id="RU003750"/>
    </source>
</evidence>
<evidence type="ECO:0000256" key="16">
    <source>
        <dbReference type="SAM" id="MobiDB-lite"/>
    </source>
</evidence>
<keyword evidence="7 15" id="KW-0808">Transferase</keyword>
<dbReference type="EC" id="2.7.8.5" evidence="4"/>
<dbReference type="RefSeq" id="WP_171188535.1">
    <property type="nucleotide sequence ID" value="NZ_WTPX01000111.1"/>
</dbReference>
<keyword evidence="13" id="KW-1208">Phospholipid metabolism</keyword>
<evidence type="ECO:0000313" key="18">
    <source>
        <dbReference type="EMBL" id="NNJ26980.1"/>
    </source>
</evidence>